<reference evidence="2" key="1">
    <citation type="journal article" date="2019" name="Int. J. Syst. Evol. Microbiol.">
        <title>The Global Catalogue of Microorganisms (GCM) 10K type strain sequencing project: providing services to taxonomists for standard genome sequencing and annotation.</title>
        <authorList>
            <consortium name="The Broad Institute Genomics Platform"/>
            <consortium name="The Broad Institute Genome Sequencing Center for Infectious Disease"/>
            <person name="Wu L."/>
            <person name="Ma J."/>
        </authorList>
    </citation>
    <scope>NUCLEOTIDE SEQUENCE [LARGE SCALE GENOMIC DNA]</scope>
    <source>
        <strain evidence="2">JCM 16703</strain>
    </source>
</reference>
<comment type="caution">
    <text evidence="1">The sequence shown here is derived from an EMBL/GenBank/DDBJ whole genome shotgun (WGS) entry which is preliminary data.</text>
</comment>
<dbReference type="Proteomes" id="UP001501495">
    <property type="component" value="Unassembled WGS sequence"/>
</dbReference>
<sequence length="287" mass="31096">MILGAAVTGLSGATSFGAASAAGPRRASVDPVPVLRARIGGRWRPREEVLQWEARRIQVAARKLRGEAVGALLGDLDALVLRRATSTADVVRDRRRLAESKLEMGDDAVMRAVSTDLAVSGAVTPLAAAVGRWSISHIELASDRGSAAGFVRWYREMVLRNRPMDGLVACPDHYRLATSPDGGQEVVEVTGGSMLASRFVVAYDDADHVSVPPDPRYPRRIVGSANAGGTVIGSVSHQARDLRRGFELSLNVAFPRTLPFWFVSEHRWHLACEFSNWVEAYARESGV</sequence>
<name>A0ABP7XKM5_9ACTN</name>
<gene>
    <name evidence="1" type="ORF">GCM10022215_25140</name>
</gene>
<dbReference type="EMBL" id="BAAAZH010000017">
    <property type="protein sequence ID" value="GAA4120886.1"/>
    <property type="molecule type" value="Genomic_DNA"/>
</dbReference>
<accession>A0ABP7XKM5</accession>
<evidence type="ECO:0000313" key="1">
    <source>
        <dbReference type="EMBL" id="GAA4120886.1"/>
    </source>
</evidence>
<protein>
    <submittedName>
        <fullName evidence="1">Uncharacterized protein</fullName>
    </submittedName>
</protein>
<proteinExistence type="predicted"/>
<keyword evidence="2" id="KW-1185">Reference proteome</keyword>
<organism evidence="1 2">
    <name type="scientific">Nocardioides fonticola</name>
    <dbReference type="NCBI Taxonomy" id="450363"/>
    <lineage>
        <taxon>Bacteria</taxon>
        <taxon>Bacillati</taxon>
        <taxon>Actinomycetota</taxon>
        <taxon>Actinomycetes</taxon>
        <taxon>Propionibacteriales</taxon>
        <taxon>Nocardioidaceae</taxon>
        <taxon>Nocardioides</taxon>
    </lineage>
</organism>
<evidence type="ECO:0000313" key="2">
    <source>
        <dbReference type="Proteomes" id="UP001501495"/>
    </source>
</evidence>